<dbReference type="InterPro" id="IPR010611">
    <property type="entry name" value="3D_dom"/>
</dbReference>
<keyword evidence="4" id="KW-1185">Reference proteome</keyword>
<gene>
    <name evidence="3" type="ORF">CIG75_15410</name>
</gene>
<dbReference type="SUPFAM" id="SSF50685">
    <property type="entry name" value="Barwin-like endoglucanases"/>
    <property type="match status" value="1"/>
</dbReference>
<dbReference type="PANTHER" id="PTHR33734:SF22">
    <property type="entry name" value="MEMBRANE-BOUND LYTIC MUREIN TRANSGLYCOSYLASE D"/>
    <property type="match status" value="1"/>
</dbReference>
<sequence>MKKINLKKWACAAIVAAGMLTITHVQAEAAGLADPIIVKQGQTLSHLAAQYGTSVQDWKQVNHLSSDLIYAGQKLHIVFPYHVNQGDQLAYIANRYETTVAEIQAINGMQSDRLIAGSTIIIPAGTNGYYKAATPSVPVQSAQDAIPAEQVQEQPPIKQPVVPARVAPTPVVQPVAAVKPAVPTIAGKEYSKALNMTASAYGPGNIMWQWGGKTFTGTQVREGVIAVDPKVIPLGSKVYVTGYKSPLLPAGGFVATAEDTGGAIKGNRIDIYIDGTQSQLKQFGMQGVKLYLLK</sequence>
<evidence type="ECO:0000313" key="4">
    <source>
        <dbReference type="Proteomes" id="UP000214688"/>
    </source>
</evidence>
<evidence type="ECO:0000256" key="1">
    <source>
        <dbReference type="SAM" id="SignalP"/>
    </source>
</evidence>
<dbReference type="AlphaFoldDB" id="A0A223D3R7"/>
<dbReference type="GO" id="GO:0009254">
    <property type="term" value="P:peptidoglycan turnover"/>
    <property type="evidence" value="ECO:0007669"/>
    <property type="project" value="InterPro"/>
</dbReference>
<organism evidence="3 4">
    <name type="scientific">Tumebacillus algifaecis</name>
    <dbReference type="NCBI Taxonomy" id="1214604"/>
    <lineage>
        <taxon>Bacteria</taxon>
        <taxon>Bacillati</taxon>
        <taxon>Bacillota</taxon>
        <taxon>Bacilli</taxon>
        <taxon>Bacillales</taxon>
        <taxon>Alicyclobacillaceae</taxon>
        <taxon>Tumebacillus</taxon>
    </lineage>
</organism>
<accession>A0A223D3R7</accession>
<dbReference type="InterPro" id="IPR036908">
    <property type="entry name" value="RlpA-like_sf"/>
</dbReference>
<dbReference type="EMBL" id="CP022657">
    <property type="protein sequence ID" value="ASS76190.1"/>
    <property type="molecule type" value="Genomic_DNA"/>
</dbReference>
<dbReference type="Gene3D" id="2.40.40.10">
    <property type="entry name" value="RlpA-like domain"/>
    <property type="match status" value="1"/>
</dbReference>
<dbReference type="Proteomes" id="UP000214688">
    <property type="component" value="Chromosome"/>
</dbReference>
<dbReference type="InterPro" id="IPR036779">
    <property type="entry name" value="LysM_dom_sf"/>
</dbReference>
<dbReference type="PANTHER" id="PTHR33734">
    <property type="entry name" value="LYSM DOMAIN-CONTAINING GPI-ANCHORED PROTEIN 2"/>
    <property type="match status" value="1"/>
</dbReference>
<dbReference type="OrthoDB" id="9798935at2"/>
<dbReference type="KEGG" id="tab:CIG75_15410"/>
<evidence type="ECO:0000259" key="2">
    <source>
        <dbReference type="PROSITE" id="PS51782"/>
    </source>
</evidence>
<dbReference type="GO" id="GO:0004553">
    <property type="term" value="F:hydrolase activity, hydrolyzing O-glycosyl compounds"/>
    <property type="evidence" value="ECO:0007669"/>
    <property type="project" value="InterPro"/>
</dbReference>
<dbReference type="Gene3D" id="3.10.350.10">
    <property type="entry name" value="LysM domain"/>
    <property type="match status" value="2"/>
</dbReference>
<protein>
    <recommendedName>
        <fullName evidence="2">LysM domain-containing protein</fullName>
    </recommendedName>
</protein>
<name>A0A223D3R7_9BACL</name>
<dbReference type="InterPro" id="IPR018392">
    <property type="entry name" value="LysM"/>
</dbReference>
<dbReference type="PROSITE" id="PS51782">
    <property type="entry name" value="LYSM"/>
    <property type="match status" value="2"/>
</dbReference>
<dbReference type="InterPro" id="IPR059180">
    <property type="entry name" value="3D_YorM"/>
</dbReference>
<dbReference type="SMART" id="SM00257">
    <property type="entry name" value="LysM"/>
    <property type="match status" value="2"/>
</dbReference>
<dbReference type="Pfam" id="PF01476">
    <property type="entry name" value="LysM"/>
    <property type="match status" value="2"/>
</dbReference>
<dbReference type="CDD" id="cd00118">
    <property type="entry name" value="LysM"/>
    <property type="match status" value="2"/>
</dbReference>
<dbReference type="GO" id="GO:0019867">
    <property type="term" value="C:outer membrane"/>
    <property type="evidence" value="ECO:0007669"/>
    <property type="project" value="InterPro"/>
</dbReference>
<feature type="chain" id="PRO_5038808137" description="LysM domain-containing protein" evidence="1">
    <location>
        <begin position="28"/>
        <end position="294"/>
    </location>
</feature>
<feature type="domain" description="LysM" evidence="2">
    <location>
        <begin position="34"/>
        <end position="77"/>
    </location>
</feature>
<dbReference type="RefSeq" id="WP_094237423.1">
    <property type="nucleotide sequence ID" value="NZ_CP022657.1"/>
</dbReference>
<proteinExistence type="predicted"/>
<evidence type="ECO:0000313" key="3">
    <source>
        <dbReference type="EMBL" id="ASS76190.1"/>
    </source>
</evidence>
<dbReference type="SUPFAM" id="SSF54106">
    <property type="entry name" value="LysM domain"/>
    <property type="match status" value="2"/>
</dbReference>
<keyword evidence="1" id="KW-0732">Signal</keyword>
<dbReference type="Pfam" id="PF06725">
    <property type="entry name" value="3D"/>
    <property type="match status" value="1"/>
</dbReference>
<dbReference type="CDD" id="cd14667">
    <property type="entry name" value="3D_containing_proteins"/>
    <property type="match status" value="1"/>
</dbReference>
<feature type="domain" description="LysM" evidence="2">
    <location>
        <begin position="79"/>
        <end position="122"/>
    </location>
</feature>
<reference evidence="3 4" key="1">
    <citation type="journal article" date="2015" name="Int. J. Syst. Evol. Microbiol.">
        <title>Tumebacillus algifaecis sp. nov., isolated from decomposing algal scum.</title>
        <authorList>
            <person name="Wu Y.F."/>
            <person name="Zhang B."/>
            <person name="Xing P."/>
            <person name="Wu Q.L."/>
            <person name="Liu S.J."/>
        </authorList>
    </citation>
    <scope>NUCLEOTIDE SEQUENCE [LARGE SCALE GENOMIC DNA]</scope>
    <source>
        <strain evidence="3 4">THMBR28</strain>
    </source>
</reference>
<feature type="signal peptide" evidence="1">
    <location>
        <begin position="1"/>
        <end position="27"/>
    </location>
</feature>